<keyword evidence="3 6" id="KW-0863">Zinc-finger</keyword>
<dbReference type="OrthoDB" id="9439903at2759"/>
<evidence type="ECO:0000256" key="6">
    <source>
        <dbReference type="PROSITE-ProRule" id="PRU00042"/>
    </source>
</evidence>
<dbReference type="GO" id="GO:0005634">
    <property type="term" value="C:nucleus"/>
    <property type="evidence" value="ECO:0007669"/>
    <property type="project" value="UniProtKB-SubCell"/>
</dbReference>
<dbReference type="GO" id="GO:0000978">
    <property type="term" value="F:RNA polymerase II cis-regulatory region sequence-specific DNA binding"/>
    <property type="evidence" value="ECO:0007669"/>
    <property type="project" value="TreeGrafter"/>
</dbReference>
<reference evidence="8" key="2">
    <citation type="submission" date="2021-01" db="EMBL/GenBank/DDBJ databases">
        <authorList>
            <person name="Schikora-Tamarit M.A."/>
        </authorList>
    </citation>
    <scope>NUCLEOTIDE SEQUENCE</scope>
    <source>
        <strain evidence="8">CBS2887</strain>
    </source>
</reference>
<evidence type="ECO:0000313" key="9">
    <source>
        <dbReference type="Proteomes" id="UP000774326"/>
    </source>
</evidence>
<dbReference type="EMBL" id="JAEUBG010001988">
    <property type="protein sequence ID" value="KAH3685460.1"/>
    <property type="molecule type" value="Genomic_DNA"/>
</dbReference>
<dbReference type="PANTHER" id="PTHR24396">
    <property type="entry name" value="ZINC FINGER PROTEIN"/>
    <property type="match status" value="1"/>
</dbReference>
<dbReference type="InterPro" id="IPR013087">
    <property type="entry name" value="Znf_C2H2_type"/>
</dbReference>
<evidence type="ECO:0000256" key="5">
    <source>
        <dbReference type="ARBA" id="ARBA00023242"/>
    </source>
</evidence>
<protein>
    <recommendedName>
        <fullName evidence="7">C2H2-type domain-containing protein</fullName>
    </recommendedName>
</protein>
<feature type="domain" description="C2H2-type" evidence="7">
    <location>
        <begin position="205"/>
        <end position="232"/>
    </location>
</feature>
<dbReference type="SUPFAM" id="SSF57667">
    <property type="entry name" value="beta-beta-alpha zinc fingers"/>
    <property type="match status" value="1"/>
</dbReference>
<dbReference type="SMART" id="SM00355">
    <property type="entry name" value="ZnF_C2H2"/>
    <property type="match status" value="2"/>
</dbReference>
<dbReference type="PROSITE" id="PS00028">
    <property type="entry name" value="ZINC_FINGER_C2H2_1"/>
    <property type="match status" value="1"/>
</dbReference>
<keyword evidence="4" id="KW-0862">Zinc</keyword>
<accession>A0A9P8TNR7</accession>
<dbReference type="PANTHER" id="PTHR24396:SF19">
    <property type="entry name" value="FI01119P"/>
    <property type="match status" value="1"/>
</dbReference>
<keyword evidence="5" id="KW-0539">Nucleus</keyword>
<evidence type="ECO:0000256" key="4">
    <source>
        <dbReference type="ARBA" id="ARBA00022833"/>
    </source>
</evidence>
<comment type="caution">
    <text evidence="8">The sequence shown here is derived from an EMBL/GenBank/DDBJ whole genome shotgun (WGS) entry which is preliminary data.</text>
</comment>
<dbReference type="InterPro" id="IPR036236">
    <property type="entry name" value="Znf_C2H2_sf"/>
</dbReference>
<dbReference type="AlphaFoldDB" id="A0A9P8TNR7"/>
<comment type="subcellular location">
    <subcellularLocation>
        <location evidence="1">Nucleus</location>
    </subcellularLocation>
</comment>
<keyword evidence="9" id="KW-1185">Reference proteome</keyword>
<evidence type="ECO:0000256" key="2">
    <source>
        <dbReference type="ARBA" id="ARBA00022723"/>
    </source>
</evidence>
<sequence>MSNLLQDPVFYGLLTNNSESKVTIANSSSGSKTSNIVGGAVNLPVIDTTKPTQTPTPSYDSRVGSLDFSFLQRLTFPTTTAPVSQTTMSFSRLPLSFDAQSVNSSYQPSVFSEALTAESVEESPAQDAASVKNHVNNIELLNSFKSIEELTGQNFLKDIPTTIKPITNDSNSPASDKKFHKFYSDISSTTSSGSSSPINKSLTYHKCPFCQRPFKNKSYLSRHLKKHDVVKDFKCPFFNETSSKCHHLNGEFSRKDTFKAHLKSIHFVYPIGVTKGDRGSSSGRCAGCFKEFENNSVWMSEHIEGGMCPAVQKTADVKDGE</sequence>
<proteinExistence type="predicted"/>
<evidence type="ECO:0000256" key="1">
    <source>
        <dbReference type="ARBA" id="ARBA00004123"/>
    </source>
</evidence>
<dbReference type="InterPro" id="IPR051643">
    <property type="entry name" value="Transcr_Reg_ZincFinger"/>
</dbReference>
<gene>
    <name evidence="8" type="ORF">WICPIJ_003575</name>
</gene>
<evidence type="ECO:0000259" key="7">
    <source>
        <dbReference type="PROSITE" id="PS50157"/>
    </source>
</evidence>
<name>A0A9P8TNR7_WICPI</name>
<dbReference type="PROSITE" id="PS50157">
    <property type="entry name" value="ZINC_FINGER_C2H2_2"/>
    <property type="match status" value="1"/>
</dbReference>
<organism evidence="8 9">
    <name type="scientific">Wickerhamomyces pijperi</name>
    <name type="common">Yeast</name>
    <name type="synonym">Pichia pijperi</name>
    <dbReference type="NCBI Taxonomy" id="599730"/>
    <lineage>
        <taxon>Eukaryota</taxon>
        <taxon>Fungi</taxon>
        <taxon>Dikarya</taxon>
        <taxon>Ascomycota</taxon>
        <taxon>Saccharomycotina</taxon>
        <taxon>Saccharomycetes</taxon>
        <taxon>Phaffomycetales</taxon>
        <taxon>Wickerhamomycetaceae</taxon>
        <taxon>Wickerhamomyces</taxon>
    </lineage>
</organism>
<dbReference type="GO" id="GO:0008270">
    <property type="term" value="F:zinc ion binding"/>
    <property type="evidence" value="ECO:0007669"/>
    <property type="project" value="UniProtKB-KW"/>
</dbReference>
<dbReference type="Gene3D" id="3.30.160.60">
    <property type="entry name" value="Classic Zinc Finger"/>
    <property type="match status" value="1"/>
</dbReference>
<dbReference type="GO" id="GO:0000981">
    <property type="term" value="F:DNA-binding transcription factor activity, RNA polymerase II-specific"/>
    <property type="evidence" value="ECO:0007669"/>
    <property type="project" value="TreeGrafter"/>
</dbReference>
<dbReference type="Proteomes" id="UP000774326">
    <property type="component" value="Unassembled WGS sequence"/>
</dbReference>
<evidence type="ECO:0000313" key="8">
    <source>
        <dbReference type="EMBL" id="KAH3685460.1"/>
    </source>
</evidence>
<reference evidence="8" key="1">
    <citation type="journal article" date="2021" name="Open Biol.">
        <title>Shared evolutionary footprints suggest mitochondrial oxidative damage underlies multiple complex I losses in fungi.</title>
        <authorList>
            <person name="Schikora-Tamarit M.A."/>
            <person name="Marcet-Houben M."/>
            <person name="Nosek J."/>
            <person name="Gabaldon T."/>
        </authorList>
    </citation>
    <scope>NUCLEOTIDE SEQUENCE</scope>
    <source>
        <strain evidence="8">CBS2887</strain>
    </source>
</reference>
<keyword evidence="2" id="KW-0479">Metal-binding</keyword>
<evidence type="ECO:0000256" key="3">
    <source>
        <dbReference type="ARBA" id="ARBA00022771"/>
    </source>
</evidence>